<evidence type="ECO:0000313" key="3">
    <source>
        <dbReference type="Proteomes" id="UP000006055"/>
    </source>
</evidence>
<evidence type="ECO:0000313" key="2">
    <source>
        <dbReference type="EMBL" id="AFM25163.1"/>
    </source>
</evidence>
<dbReference type="AlphaFoldDB" id="I4C6H2"/>
<accession>I4C6H2</accession>
<keyword evidence="3" id="KW-1185">Reference proteome</keyword>
<name>I4C6H2_DESTA</name>
<protein>
    <submittedName>
        <fullName evidence="2">Uncharacterized protein</fullName>
    </submittedName>
</protein>
<gene>
    <name evidence="2" type="ordered locus">Desti_2482</name>
</gene>
<keyword evidence="1" id="KW-0175">Coiled coil</keyword>
<feature type="coiled-coil region" evidence="1">
    <location>
        <begin position="105"/>
        <end position="132"/>
    </location>
</feature>
<dbReference type="Proteomes" id="UP000006055">
    <property type="component" value="Chromosome"/>
</dbReference>
<dbReference type="KEGG" id="dti:Desti_2482"/>
<organism evidence="2 3">
    <name type="scientific">Desulfomonile tiedjei (strain ATCC 49306 / DSM 6799 / DCB-1)</name>
    <dbReference type="NCBI Taxonomy" id="706587"/>
    <lineage>
        <taxon>Bacteria</taxon>
        <taxon>Pseudomonadati</taxon>
        <taxon>Thermodesulfobacteriota</taxon>
        <taxon>Desulfomonilia</taxon>
        <taxon>Desulfomonilales</taxon>
        <taxon>Desulfomonilaceae</taxon>
        <taxon>Desulfomonile</taxon>
    </lineage>
</organism>
<sequence>MLFSFSNPADGVSEPPGDFKSNYRHLKQIINKALKEGTPLEELNLIPKNRSGKPQRQLSRDDLLKLLHVIRRIKTKYQRLLQSPVPKELERDILVKDPAARLPWEEEALEKIEQWRKDLKSVQAQVRKELNDHLTSQFFRDI</sequence>
<evidence type="ECO:0000256" key="1">
    <source>
        <dbReference type="SAM" id="Coils"/>
    </source>
</evidence>
<dbReference type="RefSeq" id="WP_014810305.1">
    <property type="nucleotide sequence ID" value="NC_018025.1"/>
</dbReference>
<proteinExistence type="predicted"/>
<dbReference type="EMBL" id="CP003360">
    <property type="protein sequence ID" value="AFM25163.1"/>
    <property type="molecule type" value="Genomic_DNA"/>
</dbReference>
<reference evidence="3" key="1">
    <citation type="submission" date="2012-06" db="EMBL/GenBank/DDBJ databases">
        <title>Complete sequence of chromosome of Desulfomonile tiedjei DSM 6799.</title>
        <authorList>
            <person name="Lucas S."/>
            <person name="Copeland A."/>
            <person name="Lapidus A."/>
            <person name="Glavina del Rio T."/>
            <person name="Dalin E."/>
            <person name="Tice H."/>
            <person name="Bruce D."/>
            <person name="Goodwin L."/>
            <person name="Pitluck S."/>
            <person name="Peters L."/>
            <person name="Ovchinnikova G."/>
            <person name="Zeytun A."/>
            <person name="Lu M."/>
            <person name="Kyrpides N."/>
            <person name="Mavromatis K."/>
            <person name="Ivanova N."/>
            <person name="Brettin T."/>
            <person name="Detter J.C."/>
            <person name="Han C."/>
            <person name="Larimer F."/>
            <person name="Land M."/>
            <person name="Hauser L."/>
            <person name="Markowitz V."/>
            <person name="Cheng J.-F."/>
            <person name="Hugenholtz P."/>
            <person name="Woyke T."/>
            <person name="Wu D."/>
            <person name="Spring S."/>
            <person name="Schroeder M."/>
            <person name="Brambilla E."/>
            <person name="Klenk H.-P."/>
            <person name="Eisen J.A."/>
        </authorList>
    </citation>
    <scope>NUCLEOTIDE SEQUENCE [LARGE SCALE GENOMIC DNA]</scope>
    <source>
        <strain evidence="3">ATCC 49306 / DSM 6799 / DCB-1</strain>
    </source>
</reference>
<dbReference type="HOGENOM" id="CLU_1812706_0_0_7"/>